<keyword evidence="2 8" id="KW-0813">Transport</keyword>
<sequence length="414" mass="47050">MNQSKVATSSKKNMSALACQASPTPVVPIFILILLFITHPVRSQSCGLCSEAFVMTAKGRNITHCKKLRTLDVELGWSVSSFNSQWTQIDVVFGTSFRSDTGWLSWGVNPLPRPQMIGTRAIISIRQPNGTLSTKLYNITRETKIKKCHLQPTTVDVEVRDMASSYIEEKQYFALSAVVIVPNSAYKVSKLNHVWQVGYEADGLEPKMHPMTLQNFDSTETLNLRSGESKDRGLKNHKHTLRLVHGILNIIGWGTFLPIGVIIARYFRGFSKNWQYFHITCQIIGYSVGTAGWAIGLILGSSSPYYTFHVHRWLAIFIFTLATLQMLAFLLKPESTDKHNGYRIWKTHHHSIGYTLLILIIGNIFRGIAILKPDNAVWNWVYIGILLLLFVVALILEIYSWYMYYEKKNKTNET</sequence>
<dbReference type="InterPro" id="IPR006593">
    <property type="entry name" value="Cyt_b561/ferric_Rdtase_TM"/>
</dbReference>
<evidence type="ECO:0000256" key="7">
    <source>
        <dbReference type="ARBA" id="ARBA00023136"/>
    </source>
</evidence>
<comment type="subcellular location">
    <subcellularLocation>
        <location evidence="1">Membrane</location>
    </subcellularLocation>
</comment>
<dbReference type="EMBL" id="PGOL01000589">
    <property type="protein sequence ID" value="PKI67726.1"/>
    <property type="molecule type" value="Genomic_DNA"/>
</dbReference>
<dbReference type="InterPro" id="IPR017214">
    <property type="entry name" value="UCP037471"/>
</dbReference>
<gene>
    <name evidence="9" type="ORF">CRG98_011939</name>
</gene>
<name>A0A2I0KIV6_PUNGR</name>
<reference evidence="9 10" key="1">
    <citation type="submission" date="2017-11" db="EMBL/GenBank/DDBJ databases">
        <title>De-novo sequencing of pomegranate (Punica granatum L.) genome.</title>
        <authorList>
            <person name="Akparov Z."/>
            <person name="Amiraslanov A."/>
            <person name="Hajiyeva S."/>
            <person name="Abbasov M."/>
            <person name="Kaur K."/>
            <person name="Hamwieh A."/>
            <person name="Solovyev V."/>
            <person name="Salamov A."/>
            <person name="Braich B."/>
            <person name="Kosarev P."/>
            <person name="Mahmoud A."/>
            <person name="Hajiyev E."/>
            <person name="Babayeva S."/>
            <person name="Izzatullayeva V."/>
            <person name="Mammadov A."/>
            <person name="Mammadov A."/>
            <person name="Sharifova S."/>
            <person name="Ojaghi J."/>
            <person name="Eynullazada K."/>
            <person name="Bayramov B."/>
            <person name="Abdulazimova A."/>
            <person name="Shahmuradov I."/>
        </authorList>
    </citation>
    <scope>NUCLEOTIDE SEQUENCE [LARGE SCALE GENOMIC DNA]</scope>
    <source>
        <strain evidence="10">cv. AG2017</strain>
        <tissue evidence="9">Leaf</tissue>
    </source>
</reference>
<keyword evidence="6" id="KW-1133">Transmembrane helix</keyword>
<organism evidence="9 10">
    <name type="scientific">Punica granatum</name>
    <name type="common">Pomegranate</name>
    <dbReference type="NCBI Taxonomy" id="22663"/>
    <lineage>
        <taxon>Eukaryota</taxon>
        <taxon>Viridiplantae</taxon>
        <taxon>Streptophyta</taxon>
        <taxon>Embryophyta</taxon>
        <taxon>Tracheophyta</taxon>
        <taxon>Spermatophyta</taxon>
        <taxon>Magnoliopsida</taxon>
        <taxon>eudicotyledons</taxon>
        <taxon>Gunneridae</taxon>
        <taxon>Pentapetalae</taxon>
        <taxon>rosids</taxon>
        <taxon>malvids</taxon>
        <taxon>Myrtales</taxon>
        <taxon>Lythraceae</taxon>
        <taxon>Punica</taxon>
    </lineage>
</organism>
<evidence type="ECO:0000256" key="8">
    <source>
        <dbReference type="PIRNR" id="PIRNR037471"/>
    </source>
</evidence>
<proteinExistence type="predicted"/>
<protein>
    <recommendedName>
        <fullName evidence="8">Cytochrome b561 and DOMON domain-containing protein</fullName>
    </recommendedName>
</protein>
<evidence type="ECO:0000256" key="6">
    <source>
        <dbReference type="ARBA" id="ARBA00022989"/>
    </source>
</evidence>
<accession>A0A2I0KIV6</accession>
<dbReference type="PROSITE" id="PS50836">
    <property type="entry name" value="DOMON"/>
    <property type="match status" value="1"/>
</dbReference>
<keyword evidence="5 8" id="KW-0249">Electron transport</keyword>
<dbReference type="GeneID" id="116196461"/>
<evidence type="ECO:0000256" key="4">
    <source>
        <dbReference type="ARBA" id="ARBA00022729"/>
    </source>
</evidence>
<dbReference type="PIRSF" id="PIRSF037471">
    <property type="entry name" value="UCP037471"/>
    <property type="match status" value="1"/>
</dbReference>
<evidence type="ECO:0000313" key="9">
    <source>
        <dbReference type="EMBL" id="PKI67726.1"/>
    </source>
</evidence>
<keyword evidence="7 8" id="KW-0472">Membrane</keyword>
<comment type="caution">
    <text evidence="9">The sequence shown here is derived from an EMBL/GenBank/DDBJ whole genome shotgun (WGS) entry which is preliminary data.</text>
</comment>
<comment type="cofactor">
    <cofactor evidence="8">
        <name>heme b</name>
        <dbReference type="ChEBI" id="CHEBI:60344"/>
    </cofactor>
    <text evidence="8">Binds 2 heme b groups non-covalently.</text>
</comment>
<dbReference type="PROSITE" id="PS50939">
    <property type="entry name" value="CYTOCHROME_B561"/>
    <property type="match status" value="1"/>
</dbReference>
<dbReference type="CDD" id="cd08760">
    <property type="entry name" value="Cyt_b561_FRRS1_like"/>
    <property type="match status" value="1"/>
</dbReference>
<dbReference type="InterPro" id="IPR005018">
    <property type="entry name" value="DOMON_domain"/>
</dbReference>
<evidence type="ECO:0000313" key="10">
    <source>
        <dbReference type="Proteomes" id="UP000233551"/>
    </source>
</evidence>
<evidence type="ECO:0000256" key="1">
    <source>
        <dbReference type="ARBA" id="ARBA00004370"/>
    </source>
</evidence>
<dbReference type="AlphaFoldDB" id="A0A2I0KIV6"/>
<keyword evidence="3" id="KW-0812">Transmembrane</keyword>
<dbReference type="Pfam" id="PF04526">
    <property type="entry name" value="DUF568"/>
    <property type="match status" value="1"/>
</dbReference>
<keyword evidence="10" id="KW-1185">Reference proteome</keyword>
<dbReference type="GO" id="GO:0046872">
    <property type="term" value="F:metal ion binding"/>
    <property type="evidence" value="ECO:0007669"/>
    <property type="project" value="UniProtKB-KW"/>
</dbReference>
<keyword evidence="4" id="KW-0732">Signal</keyword>
<dbReference type="Proteomes" id="UP000233551">
    <property type="component" value="Unassembled WGS sequence"/>
</dbReference>
<evidence type="ECO:0000256" key="5">
    <source>
        <dbReference type="ARBA" id="ARBA00022982"/>
    </source>
</evidence>
<evidence type="ECO:0000256" key="2">
    <source>
        <dbReference type="ARBA" id="ARBA00022448"/>
    </source>
</evidence>
<dbReference type="PANTHER" id="PTHR23130:SF175">
    <property type="entry name" value="CYTOCHROME B561 AND DOMON DOMAIN-CONTAINING PROTEIN"/>
    <property type="match status" value="1"/>
</dbReference>
<dbReference type="PANTHER" id="PTHR23130">
    <property type="entry name" value="CYTOCHROME B561 AND DOMON DOMAIN-CONTAINING PROTEIN"/>
    <property type="match status" value="1"/>
</dbReference>
<dbReference type="Gene3D" id="1.20.120.1770">
    <property type="match status" value="1"/>
</dbReference>
<dbReference type="STRING" id="22663.A0A2I0KIV6"/>
<evidence type="ECO:0000256" key="3">
    <source>
        <dbReference type="ARBA" id="ARBA00022692"/>
    </source>
</evidence>
<dbReference type="InterPro" id="IPR045265">
    <property type="entry name" value="AIR12_DOMON"/>
</dbReference>
<dbReference type="GO" id="GO:0016020">
    <property type="term" value="C:membrane"/>
    <property type="evidence" value="ECO:0007669"/>
    <property type="project" value="UniProtKB-SubCell"/>
</dbReference>
<dbReference type="OrthoDB" id="19261at2759"/>
<dbReference type="SMART" id="SM00665">
    <property type="entry name" value="B561"/>
    <property type="match status" value="1"/>
</dbReference>